<keyword evidence="1" id="KW-0547">Nucleotide-binding</keyword>
<dbReference type="InterPro" id="IPR003593">
    <property type="entry name" value="AAA+_ATPase"/>
</dbReference>
<gene>
    <name evidence="4" type="ORF">IV203_003051</name>
</gene>
<dbReference type="AlphaFoldDB" id="A0A9K3PNX8"/>
<protein>
    <submittedName>
        <fullName evidence="4">CDC48 subfamily AAA family ATPase</fullName>
    </submittedName>
</protein>
<dbReference type="Pfam" id="PF00004">
    <property type="entry name" value="AAA"/>
    <property type="match status" value="2"/>
</dbReference>
<accession>A0A9K3PNX8</accession>
<evidence type="ECO:0000256" key="2">
    <source>
        <dbReference type="ARBA" id="ARBA00022840"/>
    </source>
</evidence>
<evidence type="ECO:0000259" key="3">
    <source>
        <dbReference type="SMART" id="SM00382"/>
    </source>
</evidence>
<dbReference type="InterPro" id="IPR041569">
    <property type="entry name" value="AAA_lid_3"/>
</dbReference>
<sequence>MDFVARAVFLEVTPMVLVKTKEEVNKEQKHPPLSPLSPPPPCITNFGVKEYLCRQTHDAALQAMVGPLKNKRLFIQWNNSNKKSAFHRRIHNTQLVSGYVVQSLSEKLPKVEEFQSDEKTNQWPIVYVPSEDPTNWEPQPCCIMAYVYQSPFCIVNKTTGVSPILITDDTLVRILPFQMLQSSIHLSSRNATEAMTPTTTSPFFQQYSVLQNLSGEIGNDHLTESMQQQVMQNQNPETIRELEWKMARILEQPIEIGTTATAFVNQQTQQHEILRMQQALKVYQEHHDPSSARRRTLTNVGSSDFKPQADNFWWPALLVHSPNHADGKTLLIQSIAKKKLGCSLIHIIRPGVLLAKYGGQADAALETQLHSILMSAACRNEKVCILLDHIDMMMPPRLSGRSGGGDAAVPVLTAMAAYLRNLTSSMQRHHQFPFPSKNVLYNVGGNDSIGGQVLTVHCCLVGIVTCPDDGWKSARRNVGEGQGGETTILDCMTCDRYRLPMLTAETRLNAFRAAFQKEGIALDLMSQQQLPNMAASAAWAKGRAFGAVAQHLKQLMSLEQDGKADLKDLKKAFAAIQQSSSSFANISFEAVDDAKSLDSESTSFFASIGGNAQAKASLEDALALDPSKRALLARFGMSPPTGVLLYGPPGCGKTLLAKAVASLLKSSGTAEKDNGIGLRGGTFISLAISDIVSAELGTSEKMIKSSFEFADKNAPSVIFLDEFQALFIDRNRGGSGRLTTTLLQCLDDIKRWHDASNESRNRVTVMAATNTPWIIDTAFLRPGRFDRVVHVGLPSAEERESILHLHINRMKLHGRNEEGAVASLSRKLASQTARFSGADLAALSRAAAVRALFENVGETEVSERHFMAALEIDVAPSSDDELVRRLSKWRP</sequence>
<reference evidence="4" key="1">
    <citation type="journal article" date="2021" name="Sci. Rep.">
        <title>Diploid genomic architecture of Nitzschia inconspicua, an elite biomass production diatom.</title>
        <authorList>
            <person name="Oliver A."/>
            <person name="Podell S."/>
            <person name="Pinowska A."/>
            <person name="Traller J.C."/>
            <person name="Smith S.R."/>
            <person name="McClure R."/>
            <person name="Beliaev A."/>
            <person name="Bohutskyi P."/>
            <person name="Hill E.A."/>
            <person name="Rabines A."/>
            <person name="Zheng H."/>
            <person name="Allen L.Z."/>
            <person name="Kuo A."/>
            <person name="Grigoriev I.V."/>
            <person name="Allen A.E."/>
            <person name="Hazlebeck D."/>
            <person name="Allen E.E."/>
        </authorList>
    </citation>
    <scope>NUCLEOTIDE SEQUENCE</scope>
    <source>
        <strain evidence="4">Hildebrandi</strain>
    </source>
</reference>
<dbReference type="GO" id="GO:0016887">
    <property type="term" value="F:ATP hydrolysis activity"/>
    <property type="evidence" value="ECO:0007669"/>
    <property type="project" value="InterPro"/>
</dbReference>
<evidence type="ECO:0000313" key="5">
    <source>
        <dbReference type="Proteomes" id="UP000693970"/>
    </source>
</evidence>
<name>A0A9K3PNX8_9STRA</name>
<dbReference type="PANTHER" id="PTHR23077:SF27">
    <property type="entry name" value="ATPASE FAMILY GENE 2 PROTEIN HOMOLOG A"/>
    <property type="match status" value="1"/>
</dbReference>
<keyword evidence="2" id="KW-0067">ATP-binding</keyword>
<dbReference type="InterPro" id="IPR003960">
    <property type="entry name" value="ATPase_AAA_CS"/>
</dbReference>
<proteinExistence type="predicted"/>
<feature type="domain" description="AAA+ ATPase" evidence="3">
    <location>
        <begin position="639"/>
        <end position="795"/>
    </location>
</feature>
<comment type="caution">
    <text evidence="4">The sequence shown here is derived from an EMBL/GenBank/DDBJ whole genome shotgun (WGS) entry which is preliminary data.</text>
</comment>
<dbReference type="Proteomes" id="UP000693970">
    <property type="component" value="Unassembled WGS sequence"/>
</dbReference>
<dbReference type="PANTHER" id="PTHR23077">
    <property type="entry name" value="AAA-FAMILY ATPASE"/>
    <property type="match status" value="1"/>
</dbReference>
<dbReference type="EMBL" id="JAGRRH010000016">
    <property type="protein sequence ID" value="KAG7353696.1"/>
    <property type="molecule type" value="Genomic_DNA"/>
</dbReference>
<dbReference type="Pfam" id="PF17862">
    <property type="entry name" value="AAA_lid_3"/>
    <property type="match status" value="1"/>
</dbReference>
<keyword evidence="5" id="KW-1185">Reference proteome</keyword>
<organism evidence="4 5">
    <name type="scientific">Nitzschia inconspicua</name>
    <dbReference type="NCBI Taxonomy" id="303405"/>
    <lineage>
        <taxon>Eukaryota</taxon>
        <taxon>Sar</taxon>
        <taxon>Stramenopiles</taxon>
        <taxon>Ochrophyta</taxon>
        <taxon>Bacillariophyta</taxon>
        <taxon>Bacillariophyceae</taxon>
        <taxon>Bacillariophycidae</taxon>
        <taxon>Bacillariales</taxon>
        <taxon>Bacillariaceae</taxon>
        <taxon>Nitzschia</taxon>
    </lineage>
</organism>
<dbReference type="InterPro" id="IPR050168">
    <property type="entry name" value="AAA_ATPase_domain"/>
</dbReference>
<dbReference type="GO" id="GO:0005524">
    <property type="term" value="F:ATP binding"/>
    <property type="evidence" value="ECO:0007669"/>
    <property type="project" value="UniProtKB-KW"/>
</dbReference>
<dbReference type="InterPro" id="IPR003959">
    <property type="entry name" value="ATPase_AAA_core"/>
</dbReference>
<dbReference type="OrthoDB" id="10254455at2759"/>
<dbReference type="PROSITE" id="PS00674">
    <property type="entry name" value="AAA"/>
    <property type="match status" value="1"/>
</dbReference>
<reference evidence="4" key="2">
    <citation type="submission" date="2021-04" db="EMBL/GenBank/DDBJ databases">
        <authorList>
            <person name="Podell S."/>
        </authorList>
    </citation>
    <scope>NUCLEOTIDE SEQUENCE</scope>
    <source>
        <strain evidence="4">Hildebrandi</strain>
    </source>
</reference>
<dbReference type="GO" id="GO:0005737">
    <property type="term" value="C:cytoplasm"/>
    <property type="evidence" value="ECO:0007669"/>
    <property type="project" value="TreeGrafter"/>
</dbReference>
<dbReference type="SMART" id="SM00382">
    <property type="entry name" value="AAA"/>
    <property type="match status" value="1"/>
</dbReference>
<evidence type="ECO:0000313" key="4">
    <source>
        <dbReference type="EMBL" id="KAG7353696.1"/>
    </source>
</evidence>
<evidence type="ECO:0000256" key="1">
    <source>
        <dbReference type="ARBA" id="ARBA00022741"/>
    </source>
</evidence>